<accession>A0A6A5EQ21</accession>
<dbReference type="GO" id="GO:0050852">
    <property type="term" value="P:T cell receptor signaling pathway"/>
    <property type="evidence" value="ECO:0007669"/>
    <property type="project" value="TreeGrafter"/>
</dbReference>
<dbReference type="EMBL" id="VHII01000014">
    <property type="protein sequence ID" value="KAF1380945.1"/>
    <property type="molecule type" value="Genomic_DNA"/>
</dbReference>
<organism evidence="9 10">
    <name type="scientific">Perca fluviatilis</name>
    <name type="common">European perch</name>
    <dbReference type="NCBI Taxonomy" id="8168"/>
    <lineage>
        <taxon>Eukaryota</taxon>
        <taxon>Metazoa</taxon>
        <taxon>Chordata</taxon>
        <taxon>Craniata</taxon>
        <taxon>Vertebrata</taxon>
        <taxon>Euteleostomi</taxon>
        <taxon>Actinopterygii</taxon>
        <taxon>Neopterygii</taxon>
        <taxon>Teleostei</taxon>
        <taxon>Neoteleostei</taxon>
        <taxon>Acanthomorphata</taxon>
        <taxon>Eupercaria</taxon>
        <taxon>Perciformes</taxon>
        <taxon>Percoidei</taxon>
        <taxon>Percidae</taxon>
        <taxon>Percinae</taxon>
        <taxon>Perca</taxon>
    </lineage>
</organism>
<name>A0A6A5EQ21_PERFL</name>
<reference evidence="9 10" key="1">
    <citation type="submission" date="2019-06" db="EMBL/GenBank/DDBJ databases">
        <title>A chromosome-scale genome assembly of the European perch, Perca fluviatilis.</title>
        <authorList>
            <person name="Roques C."/>
            <person name="Zahm M."/>
            <person name="Cabau C."/>
            <person name="Klopp C."/>
            <person name="Bouchez O."/>
            <person name="Donnadieu C."/>
            <person name="Kuhl H."/>
            <person name="Gislard M."/>
            <person name="Guendouz S."/>
            <person name="Journot L."/>
            <person name="Haffray P."/>
            <person name="Bestin A."/>
            <person name="Morvezen R."/>
            <person name="Feron R."/>
            <person name="Wen M."/>
            <person name="Jouanno E."/>
            <person name="Herpin A."/>
            <person name="Schartl M."/>
            <person name="Postlethwait J."/>
            <person name="Schaerlinger B."/>
            <person name="Chardard D."/>
            <person name="Lecocq T."/>
            <person name="Poncet C."/>
            <person name="Jaffrelo L."/>
            <person name="Lampietro C."/>
            <person name="Guiguen Y."/>
        </authorList>
    </citation>
    <scope>NUCLEOTIDE SEQUENCE [LARGE SCALE GENOMIC DNA]</scope>
    <source>
        <tissue evidence="9">Blood</tissue>
    </source>
</reference>
<dbReference type="PROSITE" id="PS50835">
    <property type="entry name" value="IG_LIKE"/>
    <property type="match status" value="1"/>
</dbReference>
<proteinExistence type="predicted"/>
<keyword evidence="10" id="KW-1185">Reference proteome</keyword>
<evidence type="ECO:0000256" key="7">
    <source>
        <dbReference type="SAM" id="Phobius"/>
    </source>
</evidence>
<sequence length="320" mass="36839">MFPFAQVSGVVLSSPVISLAGIDEATRGVVLQCASEGCYPEPEMLWLDGEGNLLSAGPPETVRGPDDLYTVSSRVTVEKRHSNRLTCRVQQKNINQTRETEIYVPEDFFMSPSSCSASVAVSVLFGLMFVLTVVLFVWKWRQNKIEIKKQLKNENKEEEKTTGFNNATEQQALMKEKVSREQLMEENKKIKEGLQKKEKDMTQVIDTLTELLQELQKQKKQLYDQQKKAEKQVKENEEKVNSVEKEISEKEGDKTANKAQGYLKLKEIITENSWNLEERKTALQHLEMNTERLMKRTFDIKRITENLEEEQHTKPHGVNK</sequence>
<keyword evidence="3 7" id="KW-1133">Transmembrane helix</keyword>
<dbReference type="InterPro" id="IPR053896">
    <property type="entry name" value="BTN3A2-like_Ig-C"/>
</dbReference>
<dbReference type="GO" id="GO:0001817">
    <property type="term" value="P:regulation of cytokine production"/>
    <property type="evidence" value="ECO:0007669"/>
    <property type="project" value="TreeGrafter"/>
</dbReference>
<keyword evidence="5" id="KW-0393">Immunoglobulin domain</keyword>
<dbReference type="InterPro" id="IPR050504">
    <property type="entry name" value="IgSF_BTN/MOG"/>
</dbReference>
<evidence type="ECO:0000256" key="2">
    <source>
        <dbReference type="ARBA" id="ARBA00022692"/>
    </source>
</evidence>
<dbReference type="Gene3D" id="2.60.40.10">
    <property type="entry name" value="Immunoglobulins"/>
    <property type="match status" value="1"/>
</dbReference>
<evidence type="ECO:0000313" key="9">
    <source>
        <dbReference type="EMBL" id="KAF1380945.1"/>
    </source>
</evidence>
<keyword evidence="2 7" id="KW-0812">Transmembrane</keyword>
<protein>
    <recommendedName>
        <fullName evidence="8">Ig-like domain-containing protein</fullName>
    </recommendedName>
</protein>
<evidence type="ECO:0000256" key="1">
    <source>
        <dbReference type="ARBA" id="ARBA00004370"/>
    </source>
</evidence>
<dbReference type="AlphaFoldDB" id="A0A6A5EQ21"/>
<evidence type="ECO:0000313" key="10">
    <source>
        <dbReference type="Proteomes" id="UP000465112"/>
    </source>
</evidence>
<gene>
    <name evidence="9" type="ORF">PFLUV_G00169330</name>
</gene>
<feature type="domain" description="Ig-like" evidence="8">
    <location>
        <begin position="15"/>
        <end position="103"/>
    </location>
</feature>
<evidence type="ECO:0000256" key="5">
    <source>
        <dbReference type="ARBA" id="ARBA00023319"/>
    </source>
</evidence>
<evidence type="ECO:0000259" key="8">
    <source>
        <dbReference type="PROSITE" id="PS50835"/>
    </source>
</evidence>
<dbReference type="GO" id="GO:0005102">
    <property type="term" value="F:signaling receptor binding"/>
    <property type="evidence" value="ECO:0007669"/>
    <property type="project" value="TreeGrafter"/>
</dbReference>
<evidence type="ECO:0000256" key="4">
    <source>
        <dbReference type="ARBA" id="ARBA00023136"/>
    </source>
</evidence>
<dbReference type="InterPro" id="IPR036179">
    <property type="entry name" value="Ig-like_dom_sf"/>
</dbReference>
<evidence type="ECO:0000256" key="3">
    <source>
        <dbReference type="ARBA" id="ARBA00022989"/>
    </source>
</evidence>
<dbReference type="InterPro" id="IPR013783">
    <property type="entry name" value="Ig-like_fold"/>
</dbReference>
<dbReference type="FunFam" id="2.60.40.10:FF:000088">
    <property type="entry name" value="Butyrophilin subfamily 1 member A1"/>
    <property type="match status" value="1"/>
</dbReference>
<dbReference type="InterPro" id="IPR007110">
    <property type="entry name" value="Ig-like_dom"/>
</dbReference>
<keyword evidence="4 7" id="KW-0472">Membrane</keyword>
<comment type="subcellular location">
    <subcellularLocation>
        <location evidence="1">Membrane</location>
    </subcellularLocation>
</comment>
<feature type="transmembrane region" description="Helical" evidence="7">
    <location>
        <begin position="119"/>
        <end position="138"/>
    </location>
</feature>
<dbReference type="Pfam" id="PF22705">
    <property type="entry name" value="C2-set_3"/>
    <property type="match status" value="1"/>
</dbReference>
<dbReference type="GO" id="GO:0009897">
    <property type="term" value="C:external side of plasma membrane"/>
    <property type="evidence" value="ECO:0007669"/>
    <property type="project" value="TreeGrafter"/>
</dbReference>
<dbReference type="Proteomes" id="UP000465112">
    <property type="component" value="Chromosome 14"/>
</dbReference>
<dbReference type="SUPFAM" id="SSF48726">
    <property type="entry name" value="Immunoglobulin"/>
    <property type="match status" value="1"/>
</dbReference>
<comment type="caution">
    <text evidence="9">The sequence shown here is derived from an EMBL/GenBank/DDBJ whole genome shotgun (WGS) entry which is preliminary data.</text>
</comment>
<feature type="region of interest" description="Disordered" evidence="6">
    <location>
        <begin position="231"/>
        <end position="253"/>
    </location>
</feature>
<dbReference type="PANTHER" id="PTHR24100">
    <property type="entry name" value="BUTYROPHILIN"/>
    <property type="match status" value="1"/>
</dbReference>
<evidence type="ECO:0000256" key="6">
    <source>
        <dbReference type="SAM" id="MobiDB-lite"/>
    </source>
</evidence>